<dbReference type="Proteomes" id="UP000575985">
    <property type="component" value="Unassembled WGS sequence"/>
</dbReference>
<dbReference type="InterPro" id="IPR041176">
    <property type="entry name" value="VWA_3_C"/>
</dbReference>
<dbReference type="AlphaFoldDB" id="A0A853BQH8"/>
<accession>A0A853BQH8</accession>
<dbReference type="PROSITE" id="PS50234">
    <property type="entry name" value="VWFA"/>
    <property type="match status" value="1"/>
</dbReference>
<dbReference type="PANTHER" id="PTHR45737:SF6">
    <property type="entry name" value="VON WILLEBRAND FACTOR A DOMAIN-CONTAINING PROTEIN 5A"/>
    <property type="match status" value="1"/>
</dbReference>
<dbReference type="InterPro" id="IPR002035">
    <property type="entry name" value="VWF_A"/>
</dbReference>
<evidence type="ECO:0000259" key="1">
    <source>
        <dbReference type="PROSITE" id="PS50234"/>
    </source>
</evidence>
<comment type="caution">
    <text evidence="2">The sequence shown here is derived from an EMBL/GenBank/DDBJ whole genome shotgun (WGS) entry which is preliminary data.</text>
</comment>
<reference evidence="2 3" key="1">
    <citation type="submission" date="2020-07" db="EMBL/GenBank/DDBJ databases">
        <title>Sequencing the genomes of 1000 actinobacteria strains.</title>
        <authorList>
            <person name="Klenk H.-P."/>
        </authorList>
    </citation>
    <scope>NUCLEOTIDE SEQUENCE [LARGE SCALE GENOMIC DNA]</scope>
    <source>
        <strain evidence="2 3">DSM 45927</strain>
    </source>
</reference>
<dbReference type="CDD" id="cd00198">
    <property type="entry name" value="vWFA"/>
    <property type="match status" value="1"/>
</dbReference>
<dbReference type="Pfam" id="PF13768">
    <property type="entry name" value="VWA_3"/>
    <property type="match status" value="1"/>
</dbReference>
<dbReference type="SUPFAM" id="SSF53300">
    <property type="entry name" value="vWA-like"/>
    <property type="match status" value="1"/>
</dbReference>
<dbReference type="EMBL" id="JACCFO010000001">
    <property type="protein sequence ID" value="NYI97433.1"/>
    <property type="molecule type" value="Genomic_DNA"/>
</dbReference>
<evidence type="ECO:0000313" key="2">
    <source>
        <dbReference type="EMBL" id="NYI97433.1"/>
    </source>
</evidence>
<dbReference type="Gene3D" id="2.60.40.3670">
    <property type="match status" value="1"/>
</dbReference>
<feature type="domain" description="VWFA" evidence="1">
    <location>
        <begin position="48"/>
        <end position="229"/>
    </location>
</feature>
<sequence length="447" mass="45851">MTPRAGGPAFTVRVEQNRYLPPGGTTVEAVVRVTTAPAAEPAPPPPAAEVVIVDTSGSMYGTKLAAAKLAACAAVDALRDGVALAVVAGGAGAEVVYPPGGGLAALTDRTRAAVRDAVEGLTAQGGTRMGAWLRAAGDLFAPLPPGTLKHAILLTDGQNNEQPATFEPVLAAAAGRFVCDCRGVGTDWNVEELRRVAAALLGTVGIIAEPARMPADFRAMAESAMAKTVADVALRLRTPRGTRVTALAQVAPTLNDLTARRAEADPRTGDYPTGSWDADESRDYHLRLEVPPGAAGRRMRAARVGIVVPGPGGGEATAPADVLAEWTADPGPAAEINPAVAHYTGQTELAQAIQEGLRARRDGDTATATVRLGRAVALAHSGRHAATAALLRRVVEVDDPATGTVRLRPSVAKLDEMTLDTHSTRTVRVGGRGVPAGTREGAAPPCG</sequence>
<dbReference type="Gene3D" id="1.20.120.1690">
    <property type="match status" value="1"/>
</dbReference>
<dbReference type="InterPro" id="IPR036465">
    <property type="entry name" value="vWFA_dom_sf"/>
</dbReference>
<dbReference type="SMART" id="SM00327">
    <property type="entry name" value="VWA"/>
    <property type="match status" value="1"/>
</dbReference>
<keyword evidence="3" id="KW-1185">Reference proteome</keyword>
<protein>
    <recommendedName>
        <fullName evidence="1">VWFA domain-containing protein</fullName>
    </recommendedName>
</protein>
<proteinExistence type="predicted"/>
<organism evidence="2 3">
    <name type="scientific">Streptomonospora nanhaiensis</name>
    <dbReference type="NCBI Taxonomy" id="1323731"/>
    <lineage>
        <taxon>Bacteria</taxon>
        <taxon>Bacillati</taxon>
        <taxon>Actinomycetota</taxon>
        <taxon>Actinomycetes</taxon>
        <taxon>Streptosporangiales</taxon>
        <taxon>Nocardiopsidaceae</taxon>
        <taxon>Streptomonospora</taxon>
    </lineage>
</organism>
<dbReference type="RefSeq" id="WP_308251311.1">
    <property type="nucleotide sequence ID" value="NZ_JACCFO010000001.1"/>
</dbReference>
<gene>
    <name evidence="2" type="ORF">HNR12_003710</name>
</gene>
<name>A0A853BQH8_9ACTN</name>
<evidence type="ECO:0000313" key="3">
    <source>
        <dbReference type="Proteomes" id="UP000575985"/>
    </source>
</evidence>
<dbReference type="PANTHER" id="PTHR45737">
    <property type="entry name" value="VON WILLEBRAND FACTOR A DOMAIN-CONTAINING PROTEIN 5A"/>
    <property type="match status" value="1"/>
</dbReference>
<dbReference type="Pfam" id="PF18571">
    <property type="entry name" value="VWA_3_C"/>
    <property type="match status" value="1"/>
</dbReference>
<dbReference type="Gene3D" id="3.40.50.410">
    <property type="entry name" value="von Willebrand factor, type A domain"/>
    <property type="match status" value="1"/>
</dbReference>